<proteinExistence type="predicted"/>
<dbReference type="SUPFAM" id="SSF117396">
    <property type="entry name" value="TM1631-like"/>
    <property type="match status" value="1"/>
</dbReference>
<dbReference type="Proteomes" id="UP000467428">
    <property type="component" value="Chromosome"/>
</dbReference>
<dbReference type="KEGG" id="marz:MARA_09410"/>
<reference evidence="1 2" key="1">
    <citation type="journal article" date="2019" name="Emerg. Microbes Infect.">
        <title>Comprehensive subspecies identification of 175 nontuberculous mycobacteria species based on 7547 genomic profiles.</title>
        <authorList>
            <person name="Matsumoto Y."/>
            <person name="Kinjo T."/>
            <person name="Motooka D."/>
            <person name="Nabeya D."/>
            <person name="Jung N."/>
            <person name="Uechi K."/>
            <person name="Horii T."/>
            <person name="Iida T."/>
            <person name="Fujita J."/>
            <person name="Nakamura S."/>
        </authorList>
    </citation>
    <scope>NUCLEOTIDE SEQUENCE [LARGE SCALE GENOMIC DNA]</scope>
    <source>
        <strain evidence="1 2">JCM 18538</strain>
    </source>
</reference>
<evidence type="ECO:0000313" key="2">
    <source>
        <dbReference type="Proteomes" id="UP000467428"/>
    </source>
</evidence>
<sequence>MTPVVSVRIGTSGWSYDHWNSVLYPTGMPVSRRLARYVQEFDTVELNASFYRWPKDSTFEGWRQRLPEGFTMTVKAHRGLTHFRRLREPEAWVERFERCWRALGDRREALLVQLHPALACDDASTALLDRFLTLMPDWIPVAVEFRHPSWDAPAVYDLLERHGAAYVVTSGAGLPCVLRATSRLVYVRMHGPDDEHLYAGSYSDDSMRWWADRIGEWQDQGRDVLVYFNNDGEGNAVRNAWTLKDLLSSSP</sequence>
<dbReference type="Pfam" id="PF01904">
    <property type="entry name" value="DUF72"/>
    <property type="match status" value="1"/>
</dbReference>
<accession>A0A7I7RSD4</accession>
<protein>
    <recommendedName>
        <fullName evidence="3">Sensor histidine kinase</fullName>
    </recommendedName>
</protein>
<geneLocation type="plasmid" evidence="2">
    <name>pjcm18538 dna</name>
</geneLocation>
<dbReference type="InterPro" id="IPR036520">
    <property type="entry name" value="UPF0759_sf"/>
</dbReference>
<evidence type="ECO:0008006" key="3">
    <source>
        <dbReference type="Google" id="ProtNLM"/>
    </source>
</evidence>
<dbReference type="AlphaFoldDB" id="A0A7I7RSD4"/>
<organism evidence="1 2">
    <name type="scientific">Mycolicibacterium arabiense</name>
    <dbReference type="NCBI Taxonomy" id="1286181"/>
    <lineage>
        <taxon>Bacteria</taxon>
        <taxon>Bacillati</taxon>
        <taxon>Actinomycetota</taxon>
        <taxon>Actinomycetes</taxon>
        <taxon>Mycobacteriales</taxon>
        <taxon>Mycobacteriaceae</taxon>
        <taxon>Mycolicibacterium</taxon>
    </lineage>
</organism>
<dbReference type="PANTHER" id="PTHR30348:SF14">
    <property type="entry name" value="BLR8050 PROTEIN"/>
    <property type="match status" value="1"/>
</dbReference>
<gene>
    <name evidence="1" type="ORF">MARA_09410</name>
</gene>
<evidence type="ECO:0000313" key="1">
    <source>
        <dbReference type="EMBL" id="BBY47473.1"/>
    </source>
</evidence>
<dbReference type="InterPro" id="IPR002763">
    <property type="entry name" value="DUF72"/>
</dbReference>
<name>A0A7I7RSD4_9MYCO</name>
<dbReference type="Gene3D" id="3.20.20.410">
    <property type="entry name" value="Protein of unknown function UPF0759"/>
    <property type="match status" value="1"/>
</dbReference>
<dbReference type="EMBL" id="AP022593">
    <property type="protein sequence ID" value="BBY47473.1"/>
    <property type="molecule type" value="Genomic_DNA"/>
</dbReference>
<keyword evidence="2" id="KW-1185">Reference proteome</keyword>
<dbReference type="PANTHER" id="PTHR30348">
    <property type="entry name" value="UNCHARACTERIZED PROTEIN YECE"/>
    <property type="match status" value="1"/>
</dbReference>